<reference evidence="2 3" key="1">
    <citation type="submission" date="2023-11" db="EMBL/GenBank/DDBJ databases">
        <title>Peredibacter starrii A3.12.</title>
        <authorList>
            <person name="Mitchell R.J."/>
        </authorList>
    </citation>
    <scope>NUCLEOTIDE SEQUENCE [LARGE SCALE GENOMIC DNA]</scope>
    <source>
        <strain evidence="2 3">A3.12</strain>
    </source>
</reference>
<keyword evidence="1" id="KW-0732">Signal</keyword>
<dbReference type="AlphaFoldDB" id="A0AAX4HJY5"/>
<dbReference type="Proteomes" id="UP001324634">
    <property type="component" value="Chromosome"/>
</dbReference>
<dbReference type="RefSeq" id="WP_321390367.1">
    <property type="nucleotide sequence ID" value="NZ_CP139487.1"/>
</dbReference>
<dbReference type="EMBL" id="CP139487">
    <property type="protein sequence ID" value="WPU63518.1"/>
    <property type="molecule type" value="Genomic_DNA"/>
</dbReference>
<dbReference type="KEGG" id="psti:SOO65_12550"/>
<name>A0AAX4HJY5_9BACT</name>
<protein>
    <submittedName>
        <fullName evidence="2">Uncharacterized protein</fullName>
    </submittedName>
</protein>
<feature type="chain" id="PRO_5044005155" evidence="1">
    <location>
        <begin position="22"/>
        <end position="203"/>
    </location>
</feature>
<keyword evidence="3" id="KW-1185">Reference proteome</keyword>
<proteinExistence type="predicted"/>
<sequence length="203" mass="22435">MKNFYLGLGLLVALASPFSFAQDRTMTIQHLTGANSYFNISVQDDGLLQGSYPGWCIDWAKRIEDNTTYNAKFFSTLSENIPAGVVDRPENLDEVNWLINQHKVGKTSPGGFGVYTAGDVQLAIWALLDDYYETGSVGPFDQRRVDELVAVALKDGSGFVPRCNQLVAIILDPELPGGEKHQTTIIEIIRRHFPKCAVPEGDI</sequence>
<accession>A0AAX4HJY5</accession>
<evidence type="ECO:0000313" key="2">
    <source>
        <dbReference type="EMBL" id="WPU63518.1"/>
    </source>
</evidence>
<gene>
    <name evidence="2" type="ORF">SOO65_12550</name>
</gene>
<evidence type="ECO:0000256" key="1">
    <source>
        <dbReference type="SAM" id="SignalP"/>
    </source>
</evidence>
<feature type="signal peptide" evidence="1">
    <location>
        <begin position="1"/>
        <end position="21"/>
    </location>
</feature>
<evidence type="ECO:0000313" key="3">
    <source>
        <dbReference type="Proteomes" id="UP001324634"/>
    </source>
</evidence>
<organism evidence="2 3">
    <name type="scientific">Peredibacter starrii</name>
    <dbReference type="NCBI Taxonomy" id="28202"/>
    <lineage>
        <taxon>Bacteria</taxon>
        <taxon>Pseudomonadati</taxon>
        <taxon>Bdellovibrionota</taxon>
        <taxon>Bacteriovoracia</taxon>
        <taxon>Bacteriovoracales</taxon>
        <taxon>Bacteriovoracaceae</taxon>
        <taxon>Peredibacter</taxon>
    </lineage>
</organism>